<gene>
    <name evidence="1" type="ORF">AXF42_Ash012792</name>
</gene>
<organism evidence="1 2">
    <name type="scientific">Apostasia shenzhenica</name>
    <dbReference type="NCBI Taxonomy" id="1088818"/>
    <lineage>
        <taxon>Eukaryota</taxon>
        <taxon>Viridiplantae</taxon>
        <taxon>Streptophyta</taxon>
        <taxon>Embryophyta</taxon>
        <taxon>Tracheophyta</taxon>
        <taxon>Spermatophyta</taxon>
        <taxon>Magnoliopsida</taxon>
        <taxon>Liliopsida</taxon>
        <taxon>Asparagales</taxon>
        <taxon>Orchidaceae</taxon>
        <taxon>Apostasioideae</taxon>
        <taxon>Apostasia</taxon>
    </lineage>
</organism>
<accession>A0A2I0AM73</accession>
<name>A0A2I0AM73_9ASPA</name>
<evidence type="ECO:0000313" key="2">
    <source>
        <dbReference type="Proteomes" id="UP000236161"/>
    </source>
</evidence>
<dbReference type="AlphaFoldDB" id="A0A2I0AM73"/>
<evidence type="ECO:0000313" key="1">
    <source>
        <dbReference type="EMBL" id="PKA56662.1"/>
    </source>
</evidence>
<sequence>MALSGLENRLQPAATGCRRAIAGRERSSLLPAGRGRERERERERFWCEGTLTLNGINLLAGFEQWLSLSYCREWINVWLAGRAERGEREPLRSLSAILSWSGEQLASIRAGVLCFGLFTRVSTEIGWGMLEPSLIPLAEQMLNSSLLPNSNSKTYHKIFGDAQSRAILFSKFQLTTIAARRLRVKGGLFPKTSSRTAAFTKQLNHDELTTAGIVSTKQLNHDELTTLQGVISSLKLIVEQLSSNSSSLHLPRSSDELTTLQGVISSLKPLVEQLSSNSSSMQFSQQPNHVETDDSARRIFIEVHRINMMKISTYINARYALEGDMLEPSLTHLAEQLLNSSPLPNSSSKTYHKIVPSVLLCQFSI</sequence>
<protein>
    <submittedName>
        <fullName evidence="1">Uncharacterized protein</fullName>
    </submittedName>
</protein>
<keyword evidence="2" id="KW-1185">Reference proteome</keyword>
<dbReference type="EMBL" id="KZ451970">
    <property type="protein sequence ID" value="PKA56662.1"/>
    <property type="molecule type" value="Genomic_DNA"/>
</dbReference>
<dbReference type="Proteomes" id="UP000236161">
    <property type="component" value="Unassembled WGS sequence"/>
</dbReference>
<proteinExistence type="predicted"/>
<reference evidence="1 2" key="1">
    <citation type="journal article" date="2017" name="Nature">
        <title>The Apostasia genome and the evolution of orchids.</title>
        <authorList>
            <person name="Zhang G.Q."/>
            <person name="Liu K.W."/>
            <person name="Li Z."/>
            <person name="Lohaus R."/>
            <person name="Hsiao Y.Y."/>
            <person name="Niu S.C."/>
            <person name="Wang J.Y."/>
            <person name="Lin Y.C."/>
            <person name="Xu Q."/>
            <person name="Chen L.J."/>
            <person name="Yoshida K."/>
            <person name="Fujiwara S."/>
            <person name="Wang Z.W."/>
            <person name="Zhang Y.Q."/>
            <person name="Mitsuda N."/>
            <person name="Wang M."/>
            <person name="Liu G.H."/>
            <person name="Pecoraro L."/>
            <person name="Huang H.X."/>
            <person name="Xiao X.J."/>
            <person name="Lin M."/>
            <person name="Wu X.Y."/>
            <person name="Wu W.L."/>
            <person name="Chen Y.Y."/>
            <person name="Chang S.B."/>
            <person name="Sakamoto S."/>
            <person name="Ohme-Takagi M."/>
            <person name="Yagi M."/>
            <person name="Zeng S.J."/>
            <person name="Shen C.Y."/>
            <person name="Yeh C.M."/>
            <person name="Luo Y.B."/>
            <person name="Tsai W.C."/>
            <person name="Van de Peer Y."/>
            <person name="Liu Z.J."/>
        </authorList>
    </citation>
    <scope>NUCLEOTIDE SEQUENCE [LARGE SCALE GENOMIC DNA]</scope>
    <source>
        <strain evidence="2">cv. Shenzhen</strain>
        <tissue evidence="1">Stem</tissue>
    </source>
</reference>